<dbReference type="KEGG" id="bmy:BM_BM8781"/>
<feature type="signal peptide" evidence="1">
    <location>
        <begin position="1"/>
        <end position="29"/>
    </location>
</feature>
<keyword evidence="3" id="KW-1185">Reference proteome</keyword>
<evidence type="ECO:0000256" key="1">
    <source>
        <dbReference type="SAM" id="SignalP"/>
    </source>
</evidence>
<feature type="chain" id="PRO_5023847199" evidence="1">
    <location>
        <begin position="30"/>
        <end position="140"/>
    </location>
</feature>
<proteinExistence type="predicted"/>
<gene>
    <name evidence="2 4" type="primary">Bm8781</name>
    <name evidence="2" type="ORF">BM_BM8781</name>
</gene>
<dbReference type="Proteomes" id="UP000006672">
    <property type="component" value="Unassembled WGS sequence"/>
</dbReference>
<name>A0A4E9FWR2_BRUMA</name>
<dbReference type="GeneID" id="6100862"/>
<accession>A0A5S6PWJ5</accession>
<sequence length="140" mass="15740">MEYRKVLHVLLILLAAMIVIFNITTSAEALCTLETNEITFIYCANTKVLKLSIQQIAAEFEQTWEIKLQLESSVNRAADEPLSSKEGSERGGHGTEHPCWLFQSADCRMFGVCVAYACSGNLMRHLRSRCIPESVITQKE</sequence>
<reference evidence="2" key="2">
    <citation type="submission" date="2019-04" db="EMBL/GenBank/DDBJ databases">
        <authorList>
            <person name="Howe K."/>
            <person name="Paulini M."/>
            <person name="Williams G."/>
        </authorList>
    </citation>
    <scope>NUCLEOTIDE SEQUENCE [LARGE SCALE GENOMIC DNA]</scope>
    <source>
        <strain evidence="2">FR3</strain>
    </source>
</reference>
<reference evidence="3" key="1">
    <citation type="journal article" date="2007" name="Science">
        <title>Draft genome of the filarial nematode parasite Brugia malayi.</title>
        <authorList>
            <person name="Ghedin E."/>
            <person name="Wang S."/>
            <person name="Spiro D."/>
            <person name="Caler E."/>
            <person name="Zhao Q."/>
            <person name="Crabtree J."/>
            <person name="Allen J.E."/>
            <person name="Delcher A.L."/>
            <person name="Guiliano D.B."/>
            <person name="Miranda-Saavedra D."/>
            <person name="Angiuoli S.V."/>
            <person name="Creasy T."/>
            <person name="Amedeo P."/>
            <person name="Haas B."/>
            <person name="El-Sayed N.M."/>
            <person name="Wortman J.R."/>
            <person name="Feldblyum T."/>
            <person name="Tallon L."/>
            <person name="Schatz M."/>
            <person name="Shumway M."/>
            <person name="Koo H."/>
            <person name="Salzberg S.L."/>
            <person name="Schobel S."/>
            <person name="Pertea M."/>
            <person name="Pop M."/>
            <person name="White O."/>
            <person name="Barton G.J."/>
            <person name="Carlow C.K."/>
            <person name="Crawford M.J."/>
            <person name="Daub J."/>
            <person name="Dimmic M.W."/>
            <person name="Estes C.F."/>
            <person name="Foster J.M."/>
            <person name="Ganatra M."/>
            <person name="Gregory W.F."/>
            <person name="Johnson N.M."/>
            <person name="Jin J."/>
            <person name="Komuniecki R."/>
            <person name="Korf I."/>
            <person name="Kumar S."/>
            <person name="Laney S."/>
            <person name="Li B.W."/>
            <person name="Li W."/>
            <person name="Lindblom T.H."/>
            <person name="Lustigman S."/>
            <person name="Ma D."/>
            <person name="Maina C.V."/>
            <person name="Martin D.M."/>
            <person name="McCarter J.P."/>
            <person name="McReynolds L."/>
            <person name="Mitreva M."/>
            <person name="Nutman T.B."/>
            <person name="Parkinson J."/>
            <person name="Peregrin-Alvarez J.M."/>
            <person name="Poole C."/>
            <person name="Ren Q."/>
            <person name="Saunders L."/>
            <person name="Sluder A.E."/>
            <person name="Smith K."/>
            <person name="Stanke M."/>
            <person name="Unnasch T.R."/>
            <person name="Ware J."/>
            <person name="Wei A.D."/>
            <person name="Weil G."/>
            <person name="Williams D.J."/>
            <person name="Zhang Y."/>
            <person name="Williams S.A."/>
            <person name="Fraser-Liggett C."/>
            <person name="Slatko B."/>
            <person name="Blaxter M.L."/>
            <person name="Scott A.L."/>
        </authorList>
    </citation>
    <scope>NUCLEOTIDE SEQUENCE</scope>
    <source>
        <strain evidence="3">FR3</strain>
    </source>
</reference>
<dbReference type="RefSeq" id="XP_042938868.1">
    <property type="nucleotide sequence ID" value="XM_043082934.1"/>
</dbReference>
<accession>A0A4E9FWR2</accession>
<reference evidence="4" key="3">
    <citation type="submission" date="2019-12" db="UniProtKB">
        <authorList>
            <consortium name="WormBaseParasite"/>
        </authorList>
    </citation>
    <scope>IDENTIFICATION</scope>
</reference>
<evidence type="ECO:0000313" key="4">
    <source>
        <dbReference type="WBParaSite" id="Bm8781.1"/>
    </source>
</evidence>
<dbReference type="CTD" id="6100862"/>
<evidence type="ECO:0000313" key="2">
    <source>
        <dbReference type="EMBL" id="VIP00213.1"/>
    </source>
</evidence>
<dbReference type="AlphaFoldDB" id="A0A4E9FWR2"/>
<evidence type="ECO:0000313" key="3">
    <source>
        <dbReference type="Proteomes" id="UP000006672"/>
    </source>
</evidence>
<dbReference type="EMBL" id="CAAKNF010000026">
    <property type="protein sequence ID" value="VIP00213.1"/>
    <property type="molecule type" value="Genomic_DNA"/>
</dbReference>
<protein>
    <submittedName>
        <fullName evidence="4">Bm8781, isoform a</fullName>
    </submittedName>
</protein>
<keyword evidence="1" id="KW-0732">Signal</keyword>
<dbReference type="WBParaSite" id="Bm8781.1">
    <property type="protein sequence ID" value="Bm8781.1"/>
    <property type="gene ID" value="WBGene00229042"/>
</dbReference>
<organism evidence="2">
    <name type="scientific">Brugia malayi</name>
    <name type="common">Filarial nematode worm</name>
    <dbReference type="NCBI Taxonomy" id="6279"/>
    <lineage>
        <taxon>Eukaryota</taxon>
        <taxon>Metazoa</taxon>
        <taxon>Ecdysozoa</taxon>
        <taxon>Nematoda</taxon>
        <taxon>Chromadorea</taxon>
        <taxon>Rhabditida</taxon>
        <taxon>Spirurina</taxon>
        <taxon>Spiruromorpha</taxon>
        <taxon>Filarioidea</taxon>
        <taxon>Onchocercidae</taxon>
        <taxon>Brugia</taxon>
    </lineage>
</organism>